<evidence type="ECO:0000256" key="1">
    <source>
        <dbReference type="ARBA" id="ARBA00004236"/>
    </source>
</evidence>
<dbReference type="InterPro" id="IPR006143">
    <property type="entry name" value="RND_pump_MFP"/>
</dbReference>
<dbReference type="GO" id="GO:1990281">
    <property type="term" value="C:efflux pump complex"/>
    <property type="evidence" value="ECO:0007669"/>
    <property type="project" value="TreeGrafter"/>
</dbReference>
<dbReference type="Gene3D" id="2.40.420.20">
    <property type="match status" value="1"/>
</dbReference>
<dbReference type="EMBL" id="FYEX01000002">
    <property type="protein sequence ID" value="SNC72369.1"/>
    <property type="molecule type" value="Genomic_DNA"/>
</dbReference>
<dbReference type="PANTHER" id="PTHR30469">
    <property type="entry name" value="MULTIDRUG RESISTANCE PROTEIN MDTA"/>
    <property type="match status" value="1"/>
</dbReference>
<dbReference type="RefSeq" id="WP_088813506.1">
    <property type="nucleotide sequence ID" value="NZ_FYEX01000002.1"/>
</dbReference>
<dbReference type="InterPro" id="IPR058626">
    <property type="entry name" value="MdtA-like_b-barrel"/>
</dbReference>
<dbReference type="Gene3D" id="1.10.287.470">
    <property type="entry name" value="Helix hairpin bin"/>
    <property type="match status" value="1"/>
</dbReference>
<dbReference type="InterPro" id="IPR058625">
    <property type="entry name" value="MdtA-like_BSH"/>
</dbReference>
<dbReference type="Pfam" id="PF25944">
    <property type="entry name" value="Beta-barrel_RND"/>
    <property type="match status" value="1"/>
</dbReference>
<protein>
    <submittedName>
        <fullName evidence="8">RND family efflux transporter, MFP subunit</fullName>
    </submittedName>
</protein>
<feature type="compositionally biased region" description="Basic and acidic residues" evidence="4">
    <location>
        <begin position="397"/>
        <end position="410"/>
    </location>
</feature>
<dbReference type="Gene3D" id="2.40.30.170">
    <property type="match status" value="1"/>
</dbReference>
<gene>
    <name evidence="8" type="ORF">SAMN06295916_1580</name>
</gene>
<evidence type="ECO:0000313" key="9">
    <source>
        <dbReference type="Proteomes" id="UP000197215"/>
    </source>
</evidence>
<evidence type="ECO:0000313" key="8">
    <source>
        <dbReference type="EMBL" id="SNC72369.1"/>
    </source>
</evidence>
<feature type="domain" description="Multidrug resistance protein MdtA-like beta-barrel" evidence="6">
    <location>
        <begin position="245"/>
        <end position="327"/>
    </location>
</feature>
<evidence type="ECO:0000256" key="3">
    <source>
        <dbReference type="ARBA" id="ARBA00022448"/>
    </source>
</evidence>
<name>A0A212U293_9BURK</name>
<keyword evidence="9" id="KW-1185">Reference proteome</keyword>
<dbReference type="Gene3D" id="2.40.50.100">
    <property type="match status" value="1"/>
</dbReference>
<dbReference type="Pfam" id="PF25917">
    <property type="entry name" value="BSH_RND"/>
    <property type="match status" value="1"/>
</dbReference>
<dbReference type="Proteomes" id="UP000197215">
    <property type="component" value="Unassembled WGS sequence"/>
</dbReference>
<feature type="domain" description="Multidrug resistance protein MdtA-like C-terminal permuted SH3" evidence="7">
    <location>
        <begin position="331"/>
        <end position="390"/>
    </location>
</feature>
<dbReference type="AlphaFoldDB" id="A0A212U293"/>
<comment type="subcellular location">
    <subcellularLocation>
        <location evidence="1">Cell membrane</location>
    </subcellularLocation>
</comment>
<keyword evidence="3" id="KW-0813">Transport</keyword>
<dbReference type="InterPro" id="IPR058627">
    <property type="entry name" value="MdtA-like_C"/>
</dbReference>
<feature type="domain" description="Multidrug resistance protein MdtA-like barrel-sandwich hybrid" evidence="5">
    <location>
        <begin position="99"/>
        <end position="221"/>
    </location>
</feature>
<evidence type="ECO:0000256" key="4">
    <source>
        <dbReference type="SAM" id="MobiDB-lite"/>
    </source>
</evidence>
<accession>A0A212U293</accession>
<feature type="region of interest" description="Disordered" evidence="4">
    <location>
        <begin position="391"/>
        <end position="410"/>
    </location>
</feature>
<evidence type="ECO:0000256" key="2">
    <source>
        <dbReference type="ARBA" id="ARBA00009477"/>
    </source>
</evidence>
<proteinExistence type="inferred from homology"/>
<sequence length="410" mass="43992">MQLIDTLKQKTMGLACKGFALIKSTIKKINLPKILAWALSHKKHIAVAIALIYGANYAINYFFPKSKSAAPTQLVTTAVVQKSSIPIIIEATGNIVAANIVDIRPQTTNVVSKIHIKEGQTVKAGDLLFTLDDRANKANYEKAKALADDATRQYKRSLELIEKKFISQAAADTSKANMQSAEASARAAQVALSFDHIRSPIAGRAGVINVFPGTLVQAGTNISTTSSATATSTTAAMVTITQLDPINVQFTVSEKEIPLILGQRDEADELSVTVDLGGTNAPVEGKVYVVDNQVDPSIGAVRVKAQVSNKDGAMIPGQFVRVKLKAKTLKDALVVPTQAVVTNINGNFMYVVQPGDTVDLKPIKVIYQYQGQTVVSGINENDKIVVEGKQNLRPGGKIKETKNAEKAKEQ</sequence>
<evidence type="ECO:0000259" key="6">
    <source>
        <dbReference type="Pfam" id="PF25944"/>
    </source>
</evidence>
<evidence type="ECO:0000259" key="5">
    <source>
        <dbReference type="Pfam" id="PF25917"/>
    </source>
</evidence>
<dbReference type="GO" id="GO:0015562">
    <property type="term" value="F:efflux transmembrane transporter activity"/>
    <property type="evidence" value="ECO:0007669"/>
    <property type="project" value="TreeGrafter"/>
</dbReference>
<evidence type="ECO:0000259" key="7">
    <source>
        <dbReference type="Pfam" id="PF25967"/>
    </source>
</evidence>
<organism evidence="8 9">
    <name type="scientific">Polynucleobacter victoriensis</name>
    <dbReference type="NCBI Taxonomy" id="2049319"/>
    <lineage>
        <taxon>Bacteria</taxon>
        <taxon>Pseudomonadati</taxon>
        <taxon>Pseudomonadota</taxon>
        <taxon>Betaproteobacteria</taxon>
        <taxon>Burkholderiales</taxon>
        <taxon>Burkholderiaceae</taxon>
        <taxon>Polynucleobacter</taxon>
    </lineage>
</organism>
<reference evidence="8 9" key="1">
    <citation type="submission" date="2017-06" db="EMBL/GenBank/DDBJ databases">
        <authorList>
            <person name="Kim H.J."/>
            <person name="Triplett B.A."/>
        </authorList>
    </citation>
    <scope>NUCLEOTIDE SEQUENCE [LARGE SCALE GENOMIC DNA]</scope>
    <source>
        <strain evidence="8 9">MWH-VicM1</strain>
    </source>
</reference>
<dbReference type="NCBIfam" id="TIGR01730">
    <property type="entry name" value="RND_mfp"/>
    <property type="match status" value="1"/>
</dbReference>
<dbReference type="SUPFAM" id="SSF111369">
    <property type="entry name" value="HlyD-like secretion proteins"/>
    <property type="match status" value="1"/>
</dbReference>
<dbReference type="Pfam" id="PF25967">
    <property type="entry name" value="RND-MFP_C"/>
    <property type="match status" value="1"/>
</dbReference>
<comment type="similarity">
    <text evidence="2">Belongs to the membrane fusion protein (MFP) (TC 8.A.1) family.</text>
</comment>
<dbReference type="OrthoDB" id="9783047at2"/>
<dbReference type="PANTHER" id="PTHR30469:SF36">
    <property type="entry name" value="BLL3903 PROTEIN"/>
    <property type="match status" value="1"/>
</dbReference>